<proteinExistence type="predicted"/>
<reference evidence="1" key="1">
    <citation type="submission" date="2020-08" db="EMBL/GenBank/DDBJ databases">
        <title>Multicomponent nature underlies the extraordinary mechanical properties of spider dragline silk.</title>
        <authorList>
            <person name="Kono N."/>
            <person name="Nakamura H."/>
            <person name="Mori M."/>
            <person name="Yoshida Y."/>
            <person name="Ohtoshi R."/>
            <person name="Malay A.D."/>
            <person name="Moran D.A.P."/>
            <person name="Tomita M."/>
            <person name="Numata K."/>
            <person name="Arakawa K."/>
        </authorList>
    </citation>
    <scope>NUCLEOTIDE SEQUENCE</scope>
</reference>
<protein>
    <submittedName>
        <fullName evidence="1">Uncharacterized protein</fullName>
    </submittedName>
</protein>
<dbReference type="Proteomes" id="UP000886998">
    <property type="component" value="Unassembled WGS sequence"/>
</dbReference>
<dbReference type="EMBL" id="BMAV01005285">
    <property type="protein sequence ID" value="GFY46249.1"/>
    <property type="molecule type" value="Genomic_DNA"/>
</dbReference>
<comment type="caution">
    <text evidence="1">The sequence shown here is derived from an EMBL/GenBank/DDBJ whole genome shotgun (WGS) entry which is preliminary data.</text>
</comment>
<dbReference type="AlphaFoldDB" id="A0A8X7BY91"/>
<evidence type="ECO:0000313" key="1">
    <source>
        <dbReference type="EMBL" id="GFY46249.1"/>
    </source>
</evidence>
<accession>A0A8X7BY91</accession>
<keyword evidence="2" id="KW-1185">Reference proteome</keyword>
<name>A0A8X7BY91_9ARAC</name>
<gene>
    <name evidence="1" type="ORF">TNIN_172351</name>
</gene>
<sequence>MEIEPPDTSTSCNERSSISPEIEGLDIIINRCINLPDTDDNQEMKAILRASIDDTRKEKDALVKNAELFVLFYESLNLAILEGS</sequence>
<organism evidence="1 2">
    <name type="scientific">Trichonephila inaurata madagascariensis</name>
    <dbReference type="NCBI Taxonomy" id="2747483"/>
    <lineage>
        <taxon>Eukaryota</taxon>
        <taxon>Metazoa</taxon>
        <taxon>Ecdysozoa</taxon>
        <taxon>Arthropoda</taxon>
        <taxon>Chelicerata</taxon>
        <taxon>Arachnida</taxon>
        <taxon>Araneae</taxon>
        <taxon>Araneomorphae</taxon>
        <taxon>Entelegynae</taxon>
        <taxon>Araneoidea</taxon>
        <taxon>Nephilidae</taxon>
        <taxon>Trichonephila</taxon>
        <taxon>Trichonephila inaurata</taxon>
    </lineage>
</organism>
<dbReference type="OrthoDB" id="10569671at2759"/>
<evidence type="ECO:0000313" key="2">
    <source>
        <dbReference type="Proteomes" id="UP000886998"/>
    </source>
</evidence>